<dbReference type="STRING" id="118168.MC7420_6986"/>
<evidence type="ECO:0000313" key="2">
    <source>
        <dbReference type="Proteomes" id="UP000003835"/>
    </source>
</evidence>
<dbReference type="HOGENOM" id="CLU_3307852_0_0_3"/>
<dbReference type="Proteomes" id="UP000003835">
    <property type="component" value="Unassembled WGS sequence"/>
</dbReference>
<sequence>MNPNDDELWMLQNLATNRRRGQKWHQKLMELWQKIKALF</sequence>
<reference evidence="1 2" key="1">
    <citation type="submission" date="2008-07" db="EMBL/GenBank/DDBJ databases">
        <authorList>
            <person name="Tandeau de Marsac N."/>
            <person name="Ferriera S."/>
            <person name="Johnson J."/>
            <person name="Kravitz S."/>
            <person name="Beeson K."/>
            <person name="Sutton G."/>
            <person name="Rogers Y.-H."/>
            <person name="Friedman R."/>
            <person name="Frazier M."/>
            <person name="Venter J.C."/>
        </authorList>
    </citation>
    <scope>NUCLEOTIDE SEQUENCE [LARGE SCALE GENOMIC DNA]</scope>
    <source>
        <strain evidence="1 2">PCC 7420</strain>
    </source>
</reference>
<organism evidence="1 2">
    <name type="scientific">Coleofasciculus chthonoplastes PCC 7420</name>
    <dbReference type="NCBI Taxonomy" id="118168"/>
    <lineage>
        <taxon>Bacteria</taxon>
        <taxon>Bacillati</taxon>
        <taxon>Cyanobacteriota</taxon>
        <taxon>Cyanophyceae</taxon>
        <taxon>Coleofasciculales</taxon>
        <taxon>Coleofasciculaceae</taxon>
        <taxon>Coleofasciculus</taxon>
    </lineage>
</organism>
<dbReference type="AlphaFoldDB" id="B4VHH8"/>
<protein>
    <submittedName>
        <fullName evidence="1">Uncharacterized protein</fullName>
    </submittedName>
</protein>
<accession>B4VHH8</accession>
<name>B4VHH8_9CYAN</name>
<proteinExistence type="predicted"/>
<evidence type="ECO:0000313" key="1">
    <source>
        <dbReference type="EMBL" id="EDX78333.1"/>
    </source>
</evidence>
<gene>
    <name evidence="1" type="ORF">MC7420_6986</name>
</gene>
<dbReference type="EMBL" id="DS989841">
    <property type="protein sequence ID" value="EDX78333.1"/>
    <property type="molecule type" value="Genomic_DNA"/>
</dbReference>
<keyword evidence="2" id="KW-1185">Reference proteome</keyword>